<dbReference type="Gene3D" id="3.20.20.140">
    <property type="entry name" value="Metal-dependent hydrolases"/>
    <property type="match status" value="1"/>
</dbReference>
<dbReference type="PANTHER" id="PTHR43569:SF2">
    <property type="entry name" value="AMIDOHYDROLASE-RELATED DOMAIN-CONTAINING PROTEIN"/>
    <property type="match status" value="1"/>
</dbReference>
<organism evidence="3 4">
    <name type="scientific">Paenibacillus piri</name>
    <dbReference type="NCBI Taxonomy" id="2547395"/>
    <lineage>
        <taxon>Bacteria</taxon>
        <taxon>Bacillati</taxon>
        <taxon>Bacillota</taxon>
        <taxon>Bacilli</taxon>
        <taxon>Bacillales</taxon>
        <taxon>Paenibacillaceae</taxon>
        <taxon>Paenibacillus</taxon>
    </lineage>
</organism>
<accession>A0A4R5KAW1</accession>
<evidence type="ECO:0000313" key="3">
    <source>
        <dbReference type="EMBL" id="TDF92373.1"/>
    </source>
</evidence>
<dbReference type="SUPFAM" id="SSF51556">
    <property type="entry name" value="Metallo-dependent hydrolases"/>
    <property type="match status" value="1"/>
</dbReference>
<comment type="caution">
    <text evidence="3">The sequence shown here is derived from an EMBL/GenBank/DDBJ whole genome shotgun (WGS) entry which is preliminary data.</text>
</comment>
<dbReference type="InterPro" id="IPR032466">
    <property type="entry name" value="Metal_Hydrolase"/>
</dbReference>
<reference evidence="3 4" key="1">
    <citation type="submission" date="2019-03" db="EMBL/GenBank/DDBJ databases">
        <title>This is whole genome sequence of Paenibacillus sp MS74 strain.</title>
        <authorList>
            <person name="Trinh H.N."/>
        </authorList>
    </citation>
    <scope>NUCLEOTIDE SEQUENCE [LARGE SCALE GENOMIC DNA]</scope>
    <source>
        <strain evidence="3 4">MS74</strain>
    </source>
</reference>
<comment type="similarity">
    <text evidence="1">Belongs to the metallo-dependent hydrolases superfamily.</text>
</comment>
<dbReference type="InterPro" id="IPR006680">
    <property type="entry name" value="Amidohydro-rel"/>
</dbReference>
<dbReference type="Proteomes" id="UP000295636">
    <property type="component" value="Unassembled WGS sequence"/>
</dbReference>
<dbReference type="GO" id="GO:0016787">
    <property type="term" value="F:hydrolase activity"/>
    <property type="evidence" value="ECO:0007669"/>
    <property type="project" value="UniProtKB-KW"/>
</dbReference>
<dbReference type="OrthoDB" id="5450317at2"/>
<dbReference type="EMBL" id="SMRT01000021">
    <property type="protein sequence ID" value="TDF92373.1"/>
    <property type="molecule type" value="Genomic_DNA"/>
</dbReference>
<evidence type="ECO:0000256" key="1">
    <source>
        <dbReference type="ARBA" id="ARBA00038310"/>
    </source>
</evidence>
<gene>
    <name evidence="3" type="ORF">E1757_30380</name>
</gene>
<evidence type="ECO:0000313" key="4">
    <source>
        <dbReference type="Proteomes" id="UP000295636"/>
    </source>
</evidence>
<feature type="domain" description="Amidohydrolase-related" evidence="2">
    <location>
        <begin position="24"/>
        <end position="297"/>
    </location>
</feature>
<dbReference type="InterPro" id="IPR052350">
    <property type="entry name" value="Metallo-dep_Lactonases"/>
</dbReference>
<sequence length="302" mass="34261">MGCSPCSLNFSGCNSNWGERRVRVDAHQHYWKLERGDYGWISPEMKAIYKDFGPADLLRHLTDNGIDKTIVVQAAPTLRDTEFMLELAASNESIAGIVGWLDLHSPNYLEQFQTFRKHPSFVGFRVMIQEMENADEVLEPEVIEALRHFAGIGFPVDLLMHSSQLPSVLKLLKAVPGLHAVIDHIAKPDIAAGQWQPWAEQMEEIASYPGIYCKLSGMVTEADHRAWQPEQLTPYIRHTLDLFGPERVMFGSDWPVCLLAASYDQVVRTLDEALPKTWGEREKAALFGGNALRFYKLEHLQR</sequence>
<name>A0A4R5KAW1_9BACL</name>
<protein>
    <submittedName>
        <fullName evidence="3">Amidohydrolase</fullName>
    </submittedName>
</protein>
<evidence type="ECO:0000259" key="2">
    <source>
        <dbReference type="Pfam" id="PF04909"/>
    </source>
</evidence>
<keyword evidence="3" id="KW-0378">Hydrolase</keyword>
<dbReference type="PANTHER" id="PTHR43569">
    <property type="entry name" value="AMIDOHYDROLASE"/>
    <property type="match status" value="1"/>
</dbReference>
<dbReference type="Pfam" id="PF04909">
    <property type="entry name" value="Amidohydro_2"/>
    <property type="match status" value="1"/>
</dbReference>
<dbReference type="AlphaFoldDB" id="A0A4R5KAW1"/>
<keyword evidence="4" id="KW-1185">Reference proteome</keyword>
<proteinExistence type="inferred from homology"/>